<dbReference type="RefSeq" id="WP_358137345.1">
    <property type="nucleotide sequence ID" value="NZ_JBFALK010000016.1"/>
</dbReference>
<dbReference type="SUPFAM" id="SSF55729">
    <property type="entry name" value="Acyl-CoA N-acyltransferases (Nat)"/>
    <property type="match status" value="1"/>
</dbReference>
<feature type="domain" description="N-acetyltransferase" evidence="1">
    <location>
        <begin position="22"/>
        <end position="188"/>
    </location>
</feature>
<proteinExistence type="predicted"/>
<dbReference type="EMBL" id="JBFALK010000016">
    <property type="protein sequence ID" value="MEV0972316.1"/>
    <property type="molecule type" value="Genomic_DNA"/>
</dbReference>
<keyword evidence="3" id="KW-1185">Reference proteome</keyword>
<reference evidence="2 3" key="1">
    <citation type="submission" date="2024-06" db="EMBL/GenBank/DDBJ databases">
        <title>The Natural Products Discovery Center: Release of the First 8490 Sequenced Strains for Exploring Actinobacteria Biosynthetic Diversity.</title>
        <authorList>
            <person name="Kalkreuter E."/>
            <person name="Kautsar S.A."/>
            <person name="Yang D."/>
            <person name="Bader C.D."/>
            <person name="Teijaro C.N."/>
            <person name="Fluegel L."/>
            <person name="Davis C.M."/>
            <person name="Simpson J.R."/>
            <person name="Lauterbach L."/>
            <person name="Steele A.D."/>
            <person name="Gui C."/>
            <person name="Meng S."/>
            <person name="Li G."/>
            <person name="Viehrig K."/>
            <person name="Ye F."/>
            <person name="Su P."/>
            <person name="Kiefer A.F."/>
            <person name="Nichols A."/>
            <person name="Cepeda A.J."/>
            <person name="Yan W."/>
            <person name="Fan B."/>
            <person name="Jiang Y."/>
            <person name="Adhikari A."/>
            <person name="Zheng C.-J."/>
            <person name="Schuster L."/>
            <person name="Cowan T.M."/>
            <person name="Smanski M.J."/>
            <person name="Chevrette M.G."/>
            <person name="De Carvalho L.P.S."/>
            <person name="Shen B."/>
        </authorList>
    </citation>
    <scope>NUCLEOTIDE SEQUENCE [LARGE SCALE GENOMIC DNA]</scope>
    <source>
        <strain evidence="2 3">NPDC050100</strain>
    </source>
</reference>
<dbReference type="PROSITE" id="PS51186">
    <property type="entry name" value="GNAT"/>
    <property type="match status" value="1"/>
</dbReference>
<name>A0ABV3GLL1_MICGL</name>
<comment type="caution">
    <text evidence="2">The sequence shown here is derived from an EMBL/GenBank/DDBJ whole genome shotgun (WGS) entry which is preliminary data.</text>
</comment>
<dbReference type="InterPro" id="IPR000182">
    <property type="entry name" value="GNAT_dom"/>
</dbReference>
<dbReference type="Pfam" id="PF13302">
    <property type="entry name" value="Acetyltransf_3"/>
    <property type="match status" value="1"/>
</dbReference>
<dbReference type="InterPro" id="IPR016181">
    <property type="entry name" value="Acyl_CoA_acyltransferase"/>
</dbReference>
<protein>
    <submittedName>
        <fullName evidence="2">GNAT family N-acetyltransferase</fullName>
    </submittedName>
</protein>
<evidence type="ECO:0000259" key="1">
    <source>
        <dbReference type="PROSITE" id="PS51186"/>
    </source>
</evidence>
<dbReference type="PANTHER" id="PTHR43610:SF1">
    <property type="entry name" value="N-ACETYLTRANSFERASE DOMAIN-CONTAINING PROTEIN"/>
    <property type="match status" value="1"/>
</dbReference>
<dbReference type="Proteomes" id="UP001551675">
    <property type="component" value="Unassembled WGS sequence"/>
</dbReference>
<organism evidence="2 3">
    <name type="scientific">Microtetraspora glauca</name>
    <dbReference type="NCBI Taxonomy" id="1996"/>
    <lineage>
        <taxon>Bacteria</taxon>
        <taxon>Bacillati</taxon>
        <taxon>Actinomycetota</taxon>
        <taxon>Actinomycetes</taxon>
        <taxon>Streptosporangiales</taxon>
        <taxon>Streptosporangiaceae</taxon>
        <taxon>Microtetraspora</taxon>
    </lineage>
</organism>
<evidence type="ECO:0000313" key="2">
    <source>
        <dbReference type="EMBL" id="MEV0972316.1"/>
    </source>
</evidence>
<accession>A0ABV3GLL1</accession>
<evidence type="ECO:0000313" key="3">
    <source>
        <dbReference type="Proteomes" id="UP001551675"/>
    </source>
</evidence>
<gene>
    <name evidence="2" type="ORF">AB0I59_27260</name>
</gene>
<dbReference type="PANTHER" id="PTHR43610">
    <property type="entry name" value="BLL6696 PROTEIN"/>
    <property type="match status" value="1"/>
</dbReference>
<sequence length="210" mass="23843">MSKEATVTWRRLAPALLENEHALLRPITEADRGPIHEVAMDPDIWRYFVSRVETEDDFSVFFDTMLADQEAGRRVVFVVVDKRTGRVAGSMSYGNLSEPDRRLEIGWSWLGRDFRGQGVNRWAKYLLLEHAFEVLHAERVEFKTDVLNLQARAGLRNIGAIEEGVLRSFNPMPGGRRRDAVYYSVLRAEWPEVKAQLASGPKVAVRSGAS</sequence>
<dbReference type="Gene3D" id="3.40.630.30">
    <property type="match status" value="1"/>
</dbReference>